<accession>A0A0D0Y4Z6</accession>
<keyword evidence="3" id="KW-1185">Reference proteome</keyword>
<reference evidence="2 3" key="1">
    <citation type="submission" date="2013-08" db="EMBL/GenBank/DDBJ databases">
        <title>Lactobacillus wasatchii sp. WDC04, a late gas producing bacteria isolated from aged chedder cheese.</title>
        <authorList>
            <person name="Oberg C.J."/>
            <person name="Culumber M."/>
            <person name="McMahon D.J."/>
            <person name="Broadbent J.R."/>
            <person name="Oberg T.S."/>
            <person name="Ortaki F."/>
        </authorList>
    </citation>
    <scope>NUCLEOTIDE SEQUENCE [LARGE SCALE GENOMIC DNA]</scope>
    <source>
        <strain evidence="2 3">WDC04</strain>
    </source>
</reference>
<name>A0A0D0Y4Z6_9LACO</name>
<evidence type="ECO:0000259" key="1">
    <source>
        <dbReference type="Pfam" id="PF18848"/>
    </source>
</evidence>
<organism evidence="2 3">
    <name type="scientific">Paucilactobacillus wasatchensis</name>
    <dbReference type="NCBI Taxonomy" id="1335616"/>
    <lineage>
        <taxon>Bacteria</taxon>
        <taxon>Bacillati</taxon>
        <taxon>Bacillota</taxon>
        <taxon>Bacilli</taxon>
        <taxon>Lactobacillales</taxon>
        <taxon>Lactobacillaceae</taxon>
        <taxon>Paucilactobacillus</taxon>
    </lineage>
</organism>
<comment type="caution">
    <text evidence="2">The sequence shown here is derived from an EMBL/GenBank/DDBJ whole genome shotgun (WGS) entry which is preliminary data.</text>
</comment>
<evidence type="ECO:0000313" key="2">
    <source>
        <dbReference type="EMBL" id="KIS03363.1"/>
    </source>
</evidence>
<dbReference type="Proteomes" id="UP000032279">
    <property type="component" value="Unassembled WGS sequence"/>
</dbReference>
<dbReference type="STRING" id="1335616.WDC_1055"/>
<evidence type="ECO:0000313" key="3">
    <source>
        <dbReference type="Proteomes" id="UP000032279"/>
    </source>
</evidence>
<dbReference type="AlphaFoldDB" id="A0A0D0Y4Z6"/>
<protein>
    <recommendedName>
        <fullName evidence="1">Bacterial archaeo-eukaryotic release factor family 6 domain-containing protein</fullName>
    </recommendedName>
</protein>
<dbReference type="PATRIC" id="fig|1335616.4.peg.1060"/>
<proteinExistence type="predicted"/>
<sequence>MQTNPDLLNLLHAQNGPFLTLLVKRPTNPASVNQAKLTFKNLLKMAATMMEKSFPNANWENYQSRFTEYQDNNDFWLSGTGKTVALIGNEHQIFTYHLNRELDDHVSISHRPNILPIINEELEFNYLVLALNHDSFILYRGDQHHLLPINLPADAPDKLTKALGEEIDGKSVNVTARGHEPGFGSFHGHNEKSAEVQKDKVNYYQQVADYVLKNFAQYDQRKVILFGLPENQTIFKQVAKSNLIDEKLHIDLSPAKTDFYEVEKQVLNLMSQWFDSVIAALSKDYEQAASKQLLVDEPYNIVEPVMNHQVDQLIITSGATARGLLLDDGNLISNTPEASQNNLLNDLAIFTILRGGNVITLTEDQLPAKTRGGGVALLRYAQSGIERAEKS</sequence>
<gene>
    <name evidence="2" type="ORF">WDC_1055</name>
</gene>
<dbReference type="Pfam" id="PF18848">
    <property type="entry name" value="baeRF_family6"/>
    <property type="match status" value="1"/>
</dbReference>
<dbReference type="OrthoDB" id="4393931at2"/>
<dbReference type="InterPro" id="IPR040628">
    <property type="entry name" value="BaeRF_family6"/>
</dbReference>
<feature type="domain" description="Bacterial archaeo-eukaryotic release factor family 6" evidence="1">
    <location>
        <begin position="125"/>
        <end position="271"/>
    </location>
</feature>
<dbReference type="RefSeq" id="WP_044010800.1">
    <property type="nucleotide sequence ID" value="NZ_AWTT01000022.1"/>
</dbReference>
<dbReference type="EMBL" id="AWTT01000022">
    <property type="protein sequence ID" value="KIS03363.1"/>
    <property type="molecule type" value="Genomic_DNA"/>
</dbReference>